<dbReference type="AlphaFoldDB" id="A0A0S7WU53"/>
<keyword evidence="1 8" id="KW-0444">Lipid biosynthesis</keyword>
<evidence type="ECO:0000259" key="9">
    <source>
        <dbReference type="Pfam" id="PF01648"/>
    </source>
</evidence>
<comment type="subcellular location">
    <subcellularLocation>
        <location evidence="8">Cytoplasm</location>
    </subcellularLocation>
</comment>
<comment type="similarity">
    <text evidence="8">Belongs to the P-Pant transferase superfamily. AcpS family.</text>
</comment>
<evidence type="ECO:0000256" key="8">
    <source>
        <dbReference type="HAMAP-Rule" id="MF_00101"/>
    </source>
</evidence>
<dbReference type="GO" id="GO:0005737">
    <property type="term" value="C:cytoplasm"/>
    <property type="evidence" value="ECO:0007669"/>
    <property type="project" value="UniProtKB-SubCell"/>
</dbReference>
<dbReference type="SUPFAM" id="SSF56214">
    <property type="entry name" value="4'-phosphopantetheinyl transferase"/>
    <property type="match status" value="1"/>
</dbReference>
<keyword evidence="3 8" id="KW-0479">Metal-binding</keyword>
<feature type="binding site" evidence="8">
    <location>
        <position position="70"/>
    </location>
    <ligand>
        <name>Mg(2+)</name>
        <dbReference type="ChEBI" id="CHEBI:18420"/>
    </ligand>
</feature>
<comment type="catalytic activity">
    <reaction evidence="8">
        <text>apo-[ACP] + CoA = holo-[ACP] + adenosine 3',5'-bisphosphate + H(+)</text>
        <dbReference type="Rhea" id="RHEA:12068"/>
        <dbReference type="Rhea" id="RHEA-COMP:9685"/>
        <dbReference type="Rhea" id="RHEA-COMP:9690"/>
        <dbReference type="ChEBI" id="CHEBI:15378"/>
        <dbReference type="ChEBI" id="CHEBI:29999"/>
        <dbReference type="ChEBI" id="CHEBI:57287"/>
        <dbReference type="ChEBI" id="CHEBI:58343"/>
        <dbReference type="ChEBI" id="CHEBI:64479"/>
        <dbReference type="EC" id="2.7.8.7"/>
    </reaction>
</comment>
<evidence type="ECO:0000256" key="1">
    <source>
        <dbReference type="ARBA" id="ARBA00022516"/>
    </source>
</evidence>
<dbReference type="EC" id="2.7.8.7" evidence="8"/>
<dbReference type="STRING" id="1703770.AMJ39_03925"/>
<keyword evidence="2 8" id="KW-0808">Transferase</keyword>
<protein>
    <recommendedName>
        <fullName evidence="8">Holo-[acyl-carrier-protein] synthase</fullName>
        <shortName evidence="8">Holo-ACP synthase</shortName>
        <ecNumber evidence="8">2.7.8.7</ecNumber>
    </recommendedName>
    <alternativeName>
        <fullName evidence="8">4'-phosphopantetheinyl transferase AcpS</fullName>
    </alternativeName>
</protein>
<keyword evidence="7 8" id="KW-0275">Fatty acid biosynthesis</keyword>
<organism evidence="10 11">
    <name type="scientific">candidate division TA06 bacterium DG_24</name>
    <dbReference type="NCBI Taxonomy" id="1703770"/>
    <lineage>
        <taxon>Bacteria</taxon>
        <taxon>Bacteria division TA06</taxon>
    </lineage>
</organism>
<dbReference type="GO" id="GO:0006633">
    <property type="term" value="P:fatty acid biosynthetic process"/>
    <property type="evidence" value="ECO:0007669"/>
    <property type="project" value="UniProtKB-UniRule"/>
</dbReference>
<evidence type="ECO:0000256" key="7">
    <source>
        <dbReference type="ARBA" id="ARBA00023160"/>
    </source>
</evidence>
<dbReference type="NCBIfam" id="TIGR00516">
    <property type="entry name" value="acpS"/>
    <property type="match status" value="1"/>
</dbReference>
<evidence type="ECO:0000256" key="3">
    <source>
        <dbReference type="ARBA" id="ARBA00022723"/>
    </source>
</evidence>
<dbReference type="GO" id="GO:0000287">
    <property type="term" value="F:magnesium ion binding"/>
    <property type="evidence" value="ECO:0007669"/>
    <property type="project" value="UniProtKB-UniRule"/>
</dbReference>
<feature type="binding site" evidence="8">
    <location>
        <position position="21"/>
    </location>
    <ligand>
        <name>Mg(2+)</name>
        <dbReference type="ChEBI" id="CHEBI:18420"/>
    </ligand>
</feature>
<keyword evidence="4 8" id="KW-0276">Fatty acid metabolism</keyword>
<keyword evidence="8" id="KW-0963">Cytoplasm</keyword>
<feature type="domain" description="4'-phosphopantetheinyl transferase" evidence="9">
    <location>
        <begin position="17"/>
        <end position="130"/>
    </location>
</feature>
<evidence type="ECO:0000256" key="6">
    <source>
        <dbReference type="ARBA" id="ARBA00023098"/>
    </source>
</evidence>
<evidence type="ECO:0000313" key="11">
    <source>
        <dbReference type="Proteomes" id="UP000052008"/>
    </source>
</evidence>
<accession>A0A0S7WU53</accession>
<reference evidence="10 11" key="1">
    <citation type="journal article" date="2015" name="Microbiome">
        <title>Genomic resolution of linkages in carbon, nitrogen, and sulfur cycling among widespread estuary sediment bacteria.</title>
        <authorList>
            <person name="Baker B.J."/>
            <person name="Lazar C.S."/>
            <person name="Teske A.P."/>
            <person name="Dick G.J."/>
        </authorList>
    </citation>
    <scope>NUCLEOTIDE SEQUENCE [LARGE SCALE GENOMIC DNA]</scope>
    <source>
        <strain evidence="10">DG_24</strain>
    </source>
</reference>
<dbReference type="Proteomes" id="UP000052008">
    <property type="component" value="Unassembled WGS sequence"/>
</dbReference>
<evidence type="ECO:0000256" key="5">
    <source>
        <dbReference type="ARBA" id="ARBA00022842"/>
    </source>
</evidence>
<dbReference type="NCBIfam" id="TIGR00556">
    <property type="entry name" value="pantethn_trn"/>
    <property type="match status" value="1"/>
</dbReference>
<evidence type="ECO:0000256" key="4">
    <source>
        <dbReference type="ARBA" id="ARBA00022832"/>
    </source>
</evidence>
<dbReference type="InterPro" id="IPR004568">
    <property type="entry name" value="Ppantetheine-prot_Trfase_dom"/>
</dbReference>
<dbReference type="GO" id="GO:0008897">
    <property type="term" value="F:holo-[acyl-carrier-protein] synthase activity"/>
    <property type="evidence" value="ECO:0007669"/>
    <property type="project" value="UniProtKB-UniRule"/>
</dbReference>
<dbReference type="HAMAP" id="MF_00101">
    <property type="entry name" value="AcpS"/>
    <property type="match status" value="1"/>
</dbReference>
<dbReference type="InterPro" id="IPR002582">
    <property type="entry name" value="ACPS"/>
</dbReference>
<dbReference type="InterPro" id="IPR037143">
    <property type="entry name" value="4-PPantetheinyl_Trfase_dom_sf"/>
</dbReference>
<keyword evidence="6 8" id="KW-0443">Lipid metabolism</keyword>
<dbReference type="InterPro" id="IPR008278">
    <property type="entry name" value="4-PPantetheinyl_Trfase_dom"/>
</dbReference>
<comment type="caution">
    <text evidence="10">The sequence shown here is derived from an EMBL/GenBank/DDBJ whole genome shotgun (WGS) entry which is preliminary data.</text>
</comment>
<gene>
    <name evidence="8" type="primary">acpS</name>
    <name evidence="10" type="ORF">AMJ39_03925</name>
</gene>
<evidence type="ECO:0000256" key="2">
    <source>
        <dbReference type="ARBA" id="ARBA00022679"/>
    </source>
</evidence>
<keyword evidence="5 8" id="KW-0460">Magnesium</keyword>
<evidence type="ECO:0000313" key="10">
    <source>
        <dbReference type="EMBL" id="KPJ53687.1"/>
    </source>
</evidence>
<dbReference type="Pfam" id="PF01648">
    <property type="entry name" value="ACPS"/>
    <property type="match status" value="1"/>
</dbReference>
<sequence length="134" mass="14380">MGNERSPLAQANDNPPGVGIDLVSVRRLEQVIARWGSRFLDRIFTPGEIAFCESRHSKIQSYAARLAAKEALSKALGMGLGPGMRWRDIETVARASGRPVLVCRGTAGSLVAGRTVLLSLSHTDDHAAAVVLIF</sequence>
<name>A0A0S7WU53_UNCT6</name>
<dbReference type="EMBL" id="LIZS01000015">
    <property type="protein sequence ID" value="KPJ53687.1"/>
    <property type="molecule type" value="Genomic_DNA"/>
</dbReference>
<dbReference type="Gene3D" id="3.90.470.20">
    <property type="entry name" value="4'-phosphopantetheinyl transferase domain"/>
    <property type="match status" value="1"/>
</dbReference>
<comment type="function">
    <text evidence="8">Transfers the 4'-phosphopantetheine moiety from coenzyme A to a Ser of acyl-carrier-protein.</text>
</comment>
<proteinExistence type="inferred from homology"/>
<comment type="cofactor">
    <cofactor evidence="8">
        <name>Mg(2+)</name>
        <dbReference type="ChEBI" id="CHEBI:18420"/>
    </cofactor>
</comment>